<dbReference type="GO" id="GO:0033149">
    <property type="term" value="F:FFAT motif binding"/>
    <property type="evidence" value="ECO:0007669"/>
    <property type="project" value="TreeGrafter"/>
</dbReference>
<sequence>MSVSPQDENYVLQQIAIDNSKIYIIPSDKEEKSDKVRITNPTNSSVAFKVKSTRPKQLVIAPPSGVIKPQSGLTLKVKFHKLSEANFAATKDRLTIVIAVVQEKSFVTTSTFWKGPNGWHCLKLFLYRSYLNGKANKTIY</sequence>
<reference evidence="8" key="1">
    <citation type="submission" date="2014-01" db="EMBL/GenBank/DDBJ databases">
        <authorList>
            <person name="Aslett M."/>
        </authorList>
    </citation>
    <scope>NUCLEOTIDE SEQUENCE</scope>
</reference>
<evidence type="ECO:0000256" key="4">
    <source>
        <dbReference type="ARBA" id="ARBA00022989"/>
    </source>
</evidence>
<evidence type="ECO:0000313" key="8">
    <source>
        <dbReference type="EMBL" id="CDW55111.1"/>
    </source>
</evidence>
<keyword evidence="6" id="KW-0206">Cytoskeleton</keyword>
<evidence type="ECO:0000256" key="2">
    <source>
        <dbReference type="ARBA" id="ARBA00008932"/>
    </source>
</evidence>
<dbReference type="InterPro" id="IPR008962">
    <property type="entry name" value="PapD-like_sf"/>
</dbReference>
<keyword evidence="3" id="KW-0812">Transmembrane</keyword>
<dbReference type="STRING" id="36087.A0A077Z4T5"/>
<dbReference type="GO" id="GO:0005886">
    <property type="term" value="C:plasma membrane"/>
    <property type="evidence" value="ECO:0007669"/>
    <property type="project" value="TreeGrafter"/>
</dbReference>
<dbReference type="OrthoDB" id="5873870at2759"/>
<dbReference type="GO" id="GO:0061817">
    <property type="term" value="P:endoplasmic reticulum-plasma membrane tethering"/>
    <property type="evidence" value="ECO:0007669"/>
    <property type="project" value="TreeGrafter"/>
</dbReference>
<keyword evidence="9" id="KW-1185">Reference proteome</keyword>
<keyword evidence="6" id="KW-0963">Cytoplasm</keyword>
<proteinExistence type="inferred from homology"/>
<feature type="domain" description="MSP" evidence="7">
    <location>
        <begin position="1"/>
        <end position="140"/>
    </location>
</feature>
<dbReference type="Pfam" id="PF00635">
    <property type="entry name" value="Motile_Sperm"/>
    <property type="match status" value="1"/>
</dbReference>
<dbReference type="Proteomes" id="UP000030665">
    <property type="component" value="Unassembled WGS sequence"/>
</dbReference>
<evidence type="ECO:0000256" key="6">
    <source>
        <dbReference type="RuleBase" id="RU003425"/>
    </source>
</evidence>
<dbReference type="PANTHER" id="PTHR10809:SF6">
    <property type="entry name" value="AT11025P-RELATED"/>
    <property type="match status" value="1"/>
</dbReference>
<dbReference type="AlphaFoldDB" id="A0A077Z4T5"/>
<accession>A0A077Z4T5</accession>
<comment type="function">
    <text evidence="6">Central component in molecular interactions underlying sperm crawling. Forms an extensive filament system that extends from sperm villipoda, along the leading edge of the pseudopod.</text>
</comment>
<evidence type="ECO:0000256" key="1">
    <source>
        <dbReference type="ARBA" id="ARBA00004211"/>
    </source>
</evidence>
<dbReference type="GO" id="GO:0090158">
    <property type="term" value="P:endoplasmic reticulum membrane organization"/>
    <property type="evidence" value="ECO:0007669"/>
    <property type="project" value="TreeGrafter"/>
</dbReference>
<evidence type="ECO:0000256" key="5">
    <source>
        <dbReference type="ARBA" id="ARBA00023136"/>
    </source>
</evidence>
<evidence type="ECO:0000313" key="9">
    <source>
        <dbReference type="Proteomes" id="UP000030665"/>
    </source>
</evidence>
<comment type="similarity">
    <text evidence="2">Belongs to the VAMP-associated protein (VAP) (TC 9.B.17) family.</text>
</comment>
<keyword evidence="4" id="KW-1133">Transmembrane helix</keyword>
<evidence type="ECO:0000259" key="7">
    <source>
        <dbReference type="PROSITE" id="PS50202"/>
    </source>
</evidence>
<organism evidence="8 9">
    <name type="scientific">Trichuris trichiura</name>
    <name type="common">Whipworm</name>
    <name type="synonym">Trichocephalus trichiurus</name>
    <dbReference type="NCBI Taxonomy" id="36087"/>
    <lineage>
        <taxon>Eukaryota</taxon>
        <taxon>Metazoa</taxon>
        <taxon>Ecdysozoa</taxon>
        <taxon>Nematoda</taxon>
        <taxon>Enoplea</taxon>
        <taxon>Dorylaimia</taxon>
        <taxon>Trichinellida</taxon>
        <taxon>Trichuridae</taxon>
        <taxon>Trichuris</taxon>
    </lineage>
</organism>
<dbReference type="InterPro" id="IPR013783">
    <property type="entry name" value="Ig-like_fold"/>
</dbReference>
<name>A0A077Z4T5_TRITR</name>
<dbReference type="PROSITE" id="PS50202">
    <property type="entry name" value="MSP"/>
    <property type="match status" value="1"/>
</dbReference>
<protein>
    <recommendedName>
        <fullName evidence="6">Major sperm protein</fullName>
    </recommendedName>
</protein>
<dbReference type="InterPro" id="IPR000535">
    <property type="entry name" value="MSP_dom"/>
</dbReference>
<dbReference type="SUPFAM" id="SSF49354">
    <property type="entry name" value="PapD-like"/>
    <property type="match status" value="1"/>
</dbReference>
<dbReference type="PANTHER" id="PTHR10809">
    <property type="entry name" value="VESICLE-ASSOCIATED MEMBRANE PROTEIN-ASSOCIATED PROTEIN"/>
    <property type="match status" value="1"/>
</dbReference>
<gene>
    <name evidence="8" type="ORF">TTRE_0000338201</name>
</gene>
<dbReference type="InterPro" id="IPR016763">
    <property type="entry name" value="VAP"/>
</dbReference>
<dbReference type="Gene3D" id="2.60.40.10">
    <property type="entry name" value="Immunoglobulins"/>
    <property type="match status" value="1"/>
</dbReference>
<comment type="subcellular location">
    <subcellularLocation>
        <location evidence="1">Membrane</location>
        <topology evidence="1">Single-pass type IV membrane protein</topology>
    </subcellularLocation>
</comment>
<reference evidence="8" key="2">
    <citation type="submission" date="2014-03" db="EMBL/GenBank/DDBJ databases">
        <title>The whipworm genome and dual-species transcriptomics of an intimate host-pathogen interaction.</title>
        <authorList>
            <person name="Foth B.J."/>
            <person name="Tsai I.J."/>
            <person name="Reid A.J."/>
            <person name="Bancroft A.J."/>
            <person name="Nichol S."/>
            <person name="Tracey A."/>
            <person name="Holroyd N."/>
            <person name="Cotton J.A."/>
            <person name="Stanley E.J."/>
            <person name="Zarowiecki M."/>
            <person name="Liu J.Z."/>
            <person name="Huckvale T."/>
            <person name="Cooper P.J."/>
            <person name="Grencis R.K."/>
            <person name="Berriman M."/>
        </authorList>
    </citation>
    <scope>NUCLEOTIDE SEQUENCE [LARGE SCALE GENOMIC DNA]</scope>
</reference>
<keyword evidence="5" id="KW-0472">Membrane</keyword>
<evidence type="ECO:0000256" key="3">
    <source>
        <dbReference type="ARBA" id="ARBA00022692"/>
    </source>
</evidence>
<dbReference type="GO" id="GO:0005789">
    <property type="term" value="C:endoplasmic reticulum membrane"/>
    <property type="evidence" value="ECO:0007669"/>
    <property type="project" value="InterPro"/>
</dbReference>
<dbReference type="EMBL" id="HG805936">
    <property type="protein sequence ID" value="CDW55111.1"/>
    <property type="molecule type" value="Genomic_DNA"/>
</dbReference>